<reference evidence="1" key="1">
    <citation type="submission" date="2020-05" db="EMBL/GenBank/DDBJ databases">
        <authorList>
            <person name="Chiriac C."/>
            <person name="Salcher M."/>
            <person name="Ghai R."/>
            <person name="Kavagutti S V."/>
        </authorList>
    </citation>
    <scope>NUCLEOTIDE SEQUENCE</scope>
</reference>
<dbReference type="InterPro" id="IPR011335">
    <property type="entry name" value="Restrct_endonuc-II-like"/>
</dbReference>
<evidence type="ECO:0000313" key="1">
    <source>
        <dbReference type="EMBL" id="CAB5223818.1"/>
    </source>
</evidence>
<dbReference type="SUPFAM" id="SSF52980">
    <property type="entry name" value="Restriction endonuclease-like"/>
    <property type="match status" value="1"/>
</dbReference>
<name>A0A6J7X057_9CAUD</name>
<organism evidence="1">
    <name type="scientific">uncultured Caudovirales phage</name>
    <dbReference type="NCBI Taxonomy" id="2100421"/>
    <lineage>
        <taxon>Viruses</taxon>
        <taxon>Duplodnaviria</taxon>
        <taxon>Heunggongvirae</taxon>
        <taxon>Uroviricota</taxon>
        <taxon>Caudoviricetes</taxon>
        <taxon>Peduoviridae</taxon>
        <taxon>Maltschvirus</taxon>
        <taxon>Maltschvirus maltsch</taxon>
    </lineage>
</organism>
<dbReference type="EMBL" id="LR798325">
    <property type="protein sequence ID" value="CAB5223818.1"/>
    <property type="molecule type" value="Genomic_DNA"/>
</dbReference>
<protein>
    <submittedName>
        <fullName evidence="1">Uncharacterized protein</fullName>
    </submittedName>
</protein>
<accession>A0A6J7X057</accession>
<gene>
    <name evidence="1" type="ORF">UFOVP391_8</name>
</gene>
<dbReference type="Gene3D" id="3.90.320.10">
    <property type="match status" value="1"/>
</dbReference>
<proteinExistence type="predicted"/>
<sequence>MKWHPSQIGKLMTNGRGKSEMGETAKSYIRQVAKEDFYNYTTELNNKYIFKGREQELESISLLNAVRFTDYRKNETTVENDYLIGTADIVLDNKIIDIKTSWSLDTFPATPDEGYKSEYEWQLRAYMMLYDRGMAELVYCMVTTWDEYLNEWENLQLHRVDHIDPEKRITVLWWDRDEDKEIQMIERLKLASEYYDEYYNQLVNK</sequence>
<dbReference type="InterPro" id="IPR011604">
    <property type="entry name" value="PDDEXK-like_dom_sf"/>
</dbReference>